<evidence type="ECO:0000256" key="2">
    <source>
        <dbReference type="ARBA" id="ARBA00002901"/>
    </source>
</evidence>
<dbReference type="EMBL" id="FOXF01000015">
    <property type="protein sequence ID" value="SFP32094.1"/>
    <property type="molecule type" value="Genomic_DNA"/>
</dbReference>
<evidence type="ECO:0000256" key="6">
    <source>
        <dbReference type="ARBA" id="ARBA00022679"/>
    </source>
</evidence>
<comment type="similarity">
    <text evidence="4 11">Belongs to the MoeA family.</text>
</comment>
<dbReference type="Proteomes" id="UP000243745">
    <property type="component" value="Unassembled WGS sequence"/>
</dbReference>
<evidence type="ECO:0000256" key="7">
    <source>
        <dbReference type="ARBA" id="ARBA00022723"/>
    </source>
</evidence>
<dbReference type="NCBIfam" id="TIGR00177">
    <property type="entry name" value="molyb_syn"/>
    <property type="match status" value="1"/>
</dbReference>
<feature type="domain" description="MoaB/Mog" evidence="12">
    <location>
        <begin position="184"/>
        <end position="322"/>
    </location>
</feature>
<keyword evidence="9 11" id="KW-0501">Molybdenum cofactor biosynthesis</keyword>
<dbReference type="InterPro" id="IPR001453">
    <property type="entry name" value="MoaB/Mog_dom"/>
</dbReference>
<dbReference type="GO" id="GO:0046872">
    <property type="term" value="F:metal ion binding"/>
    <property type="evidence" value="ECO:0007669"/>
    <property type="project" value="UniProtKB-UniRule"/>
</dbReference>
<dbReference type="SUPFAM" id="SSF63882">
    <property type="entry name" value="MoeA N-terminal region -like"/>
    <property type="match status" value="1"/>
</dbReference>
<dbReference type="GO" id="GO:0006777">
    <property type="term" value="P:Mo-molybdopterin cofactor biosynthetic process"/>
    <property type="evidence" value="ECO:0007669"/>
    <property type="project" value="UniProtKB-UniRule"/>
</dbReference>
<evidence type="ECO:0000313" key="13">
    <source>
        <dbReference type="EMBL" id="SFP32094.1"/>
    </source>
</evidence>
<dbReference type="Pfam" id="PF00994">
    <property type="entry name" value="MoCF_biosynth"/>
    <property type="match status" value="1"/>
</dbReference>
<evidence type="ECO:0000259" key="12">
    <source>
        <dbReference type="SMART" id="SM00852"/>
    </source>
</evidence>
<evidence type="ECO:0000256" key="10">
    <source>
        <dbReference type="ARBA" id="ARBA00047317"/>
    </source>
</evidence>
<dbReference type="SMART" id="SM00852">
    <property type="entry name" value="MoCF_biosynth"/>
    <property type="match status" value="1"/>
</dbReference>
<keyword evidence="5 11" id="KW-0500">Molybdenum</keyword>
<dbReference type="InterPro" id="IPR036688">
    <property type="entry name" value="MoeA_C_domain_IV_sf"/>
</dbReference>
<evidence type="ECO:0000313" key="14">
    <source>
        <dbReference type="Proteomes" id="UP000243745"/>
    </source>
</evidence>
<dbReference type="FunFam" id="3.40.980.10:FF:000004">
    <property type="entry name" value="Molybdopterin molybdenumtransferase"/>
    <property type="match status" value="1"/>
</dbReference>
<evidence type="ECO:0000256" key="3">
    <source>
        <dbReference type="ARBA" id="ARBA00005046"/>
    </source>
</evidence>
<dbReference type="EC" id="2.10.1.1" evidence="11"/>
<keyword evidence="6 11" id="KW-0808">Transferase</keyword>
<dbReference type="SUPFAM" id="SSF63867">
    <property type="entry name" value="MoeA C-terminal domain-like"/>
    <property type="match status" value="1"/>
</dbReference>
<gene>
    <name evidence="13" type="ORF">SAMN02910344_01082</name>
</gene>
<dbReference type="OrthoDB" id="9804758at2"/>
<evidence type="ECO:0000256" key="4">
    <source>
        <dbReference type="ARBA" id="ARBA00010763"/>
    </source>
</evidence>
<evidence type="ECO:0000256" key="9">
    <source>
        <dbReference type="ARBA" id="ARBA00023150"/>
    </source>
</evidence>
<dbReference type="GO" id="GO:0061599">
    <property type="term" value="F:molybdopterin molybdotransferase activity"/>
    <property type="evidence" value="ECO:0007669"/>
    <property type="project" value="UniProtKB-UniRule"/>
</dbReference>
<evidence type="ECO:0000256" key="11">
    <source>
        <dbReference type="RuleBase" id="RU365090"/>
    </source>
</evidence>
<dbReference type="RefSeq" id="WP_093141688.1">
    <property type="nucleotide sequence ID" value="NZ_FOXF01000015.1"/>
</dbReference>
<comment type="function">
    <text evidence="2 11">Catalyzes the insertion of molybdate into adenylated molybdopterin with the concomitant release of AMP.</text>
</comment>
<protein>
    <recommendedName>
        <fullName evidence="11">Molybdopterin molybdenumtransferase</fullName>
        <ecNumber evidence="11">2.10.1.1</ecNumber>
    </recommendedName>
</protein>
<dbReference type="PANTHER" id="PTHR10192">
    <property type="entry name" value="MOLYBDOPTERIN BIOSYNTHESIS PROTEIN"/>
    <property type="match status" value="1"/>
</dbReference>
<evidence type="ECO:0000256" key="8">
    <source>
        <dbReference type="ARBA" id="ARBA00022842"/>
    </source>
</evidence>
<dbReference type="InterPro" id="IPR038987">
    <property type="entry name" value="MoeA-like"/>
</dbReference>
<keyword evidence="7 11" id="KW-0479">Metal-binding</keyword>
<dbReference type="Pfam" id="PF03453">
    <property type="entry name" value="MoeA_N"/>
    <property type="match status" value="1"/>
</dbReference>
<proteinExistence type="inferred from homology"/>
<sequence length="406" mass="43274">MSVFKKLSFRETRDRLLSVIGTIGTENVELSELCGRVIAGNITAAMMIPHYDRSPFDGYALRSEDVAGASEDNPVTLKIIYEIKAGDTAGRPVKNGEAVKILTGAPVPDGADCVQKYEDTVFDEDSVTLSAPLKFNQNVVRAGEDVKSGMLLAENGTVADAAVMGMLASQGIGVVPVFRRPRVAVISTGSELVEVGEQLTGSRIYNTNRYMLEAELRRCGCIPFYAGLAGDDPGVIAKLVSESLDTHDAVVITGGVSAGDYDFVPEAMEMTGVEILCQGVKMKPGMASVYGFRNGKPCFGLSGNPASAMTSFYAVCRPVLRKYAGERNWLPEMIKVNMTGDFGKSAGCERLLRGRMSIENGVICMRPSSEQGNAVISSMAGANLMVIIPAGHGPVHAGEIFDGFMI</sequence>
<dbReference type="SUPFAM" id="SSF53218">
    <property type="entry name" value="Molybdenum cofactor biosynthesis proteins"/>
    <property type="match status" value="1"/>
</dbReference>
<evidence type="ECO:0000256" key="5">
    <source>
        <dbReference type="ARBA" id="ARBA00022505"/>
    </source>
</evidence>
<dbReference type="AlphaFoldDB" id="A0A662ZGT8"/>
<dbReference type="CDD" id="cd00887">
    <property type="entry name" value="MoeA"/>
    <property type="match status" value="1"/>
</dbReference>
<comment type="catalytic activity">
    <reaction evidence="10">
        <text>adenylyl-molybdopterin + molybdate = Mo-molybdopterin + AMP + H(+)</text>
        <dbReference type="Rhea" id="RHEA:35047"/>
        <dbReference type="ChEBI" id="CHEBI:15378"/>
        <dbReference type="ChEBI" id="CHEBI:36264"/>
        <dbReference type="ChEBI" id="CHEBI:62727"/>
        <dbReference type="ChEBI" id="CHEBI:71302"/>
        <dbReference type="ChEBI" id="CHEBI:456215"/>
        <dbReference type="EC" id="2.10.1.1"/>
    </reaction>
</comment>
<dbReference type="NCBIfam" id="NF045515">
    <property type="entry name" value="Glp_gephyrin"/>
    <property type="match status" value="1"/>
</dbReference>
<reference evidence="13 14" key="1">
    <citation type="submission" date="2016-10" db="EMBL/GenBank/DDBJ databases">
        <authorList>
            <person name="Varghese N."/>
            <person name="Submissions S."/>
        </authorList>
    </citation>
    <scope>NUCLEOTIDE SEQUENCE [LARGE SCALE GENOMIC DNA]</scope>
    <source>
        <strain evidence="13 14">DSM 1361</strain>
    </source>
</reference>
<dbReference type="UniPathway" id="UPA00344"/>
<keyword evidence="8 11" id="KW-0460">Magnesium</keyword>
<organism evidence="13 14">
    <name type="scientific">Ruminobacter amylophilus</name>
    <dbReference type="NCBI Taxonomy" id="867"/>
    <lineage>
        <taxon>Bacteria</taxon>
        <taxon>Pseudomonadati</taxon>
        <taxon>Pseudomonadota</taxon>
        <taxon>Gammaproteobacteria</taxon>
        <taxon>Aeromonadales</taxon>
        <taxon>Succinivibrionaceae</taxon>
        <taxon>Ruminobacter</taxon>
    </lineage>
</organism>
<dbReference type="Pfam" id="PF03454">
    <property type="entry name" value="MoeA_C"/>
    <property type="match status" value="1"/>
</dbReference>
<dbReference type="InterPro" id="IPR036425">
    <property type="entry name" value="MoaB/Mog-like_dom_sf"/>
</dbReference>
<evidence type="ECO:0000256" key="1">
    <source>
        <dbReference type="ARBA" id="ARBA00001946"/>
    </source>
</evidence>
<dbReference type="Gene3D" id="2.40.340.10">
    <property type="entry name" value="MoeA, C-terminal, domain IV"/>
    <property type="match status" value="1"/>
</dbReference>
<keyword evidence="14" id="KW-1185">Reference proteome</keyword>
<dbReference type="Gene3D" id="3.90.105.10">
    <property type="entry name" value="Molybdopterin biosynthesis moea protein, domain 2"/>
    <property type="match status" value="1"/>
</dbReference>
<dbReference type="Gene3D" id="3.40.980.10">
    <property type="entry name" value="MoaB/Mog-like domain"/>
    <property type="match status" value="1"/>
</dbReference>
<dbReference type="GO" id="GO:0005829">
    <property type="term" value="C:cytosol"/>
    <property type="evidence" value="ECO:0007669"/>
    <property type="project" value="TreeGrafter"/>
</dbReference>
<accession>A0A662ZGT8</accession>
<comment type="pathway">
    <text evidence="3 11">Cofactor biosynthesis; molybdopterin biosynthesis.</text>
</comment>
<dbReference type="Gene3D" id="2.170.190.11">
    <property type="entry name" value="Molybdopterin biosynthesis moea protein, domain 3"/>
    <property type="match status" value="1"/>
</dbReference>
<dbReference type="PANTHER" id="PTHR10192:SF5">
    <property type="entry name" value="GEPHYRIN"/>
    <property type="match status" value="1"/>
</dbReference>
<dbReference type="InterPro" id="IPR036135">
    <property type="entry name" value="MoeA_linker/N_sf"/>
</dbReference>
<comment type="cofactor">
    <cofactor evidence="1 11">
        <name>Mg(2+)</name>
        <dbReference type="ChEBI" id="CHEBI:18420"/>
    </cofactor>
</comment>
<dbReference type="InterPro" id="IPR005110">
    <property type="entry name" value="MoeA_linker/N"/>
</dbReference>
<name>A0A662ZGT8_9GAMM</name>
<dbReference type="InterPro" id="IPR005111">
    <property type="entry name" value="MoeA_C_domain_IV"/>
</dbReference>